<keyword evidence="3 9" id="KW-1133">Transmembrane helix</keyword>
<keyword evidence="2 8" id="KW-0812">Transmembrane</keyword>
<keyword evidence="4 8" id="KW-0297">G-protein coupled receptor</keyword>
<dbReference type="SUPFAM" id="SSF81321">
    <property type="entry name" value="Family A G protein-coupled receptor-like"/>
    <property type="match status" value="1"/>
</dbReference>
<dbReference type="Proteomes" id="UP000582659">
    <property type="component" value="Unassembled WGS sequence"/>
</dbReference>
<dbReference type="WBParaSite" id="BXY_1402000.1">
    <property type="protein sequence ID" value="BXY_1402000.1"/>
    <property type="gene ID" value="BXY_1402000"/>
</dbReference>
<feature type="transmembrane region" description="Helical" evidence="9">
    <location>
        <begin position="309"/>
        <end position="333"/>
    </location>
</feature>
<evidence type="ECO:0000313" key="13">
    <source>
        <dbReference type="Proteomes" id="UP000095284"/>
    </source>
</evidence>
<feature type="transmembrane region" description="Helical" evidence="9">
    <location>
        <begin position="63"/>
        <end position="84"/>
    </location>
</feature>
<evidence type="ECO:0000256" key="9">
    <source>
        <dbReference type="SAM" id="Phobius"/>
    </source>
</evidence>
<feature type="transmembrane region" description="Helical" evidence="9">
    <location>
        <begin position="268"/>
        <end position="289"/>
    </location>
</feature>
<dbReference type="PANTHER" id="PTHR24243:SF224">
    <property type="entry name" value="G-PROTEIN COUPLED RECEPTOR 19-RELATED"/>
    <property type="match status" value="1"/>
</dbReference>
<dbReference type="Pfam" id="PF00001">
    <property type="entry name" value="7tm_1"/>
    <property type="match status" value="1"/>
</dbReference>
<keyword evidence="7 8" id="KW-0807">Transducer</keyword>
<evidence type="ECO:0000256" key="6">
    <source>
        <dbReference type="ARBA" id="ARBA00023170"/>
    </source>
</evidence>
<evidence type="ECO:0000256" key="8">
    <source>
        <dbReference type="RuleBase" id="RU000688"/>
    </source>
</evidence>
<dbReference type="eggNOG" id="KOG3656">
    <property type="taxonomic scope" value="Eukaryota"/>
</dbReference>
<feature type="transmembrane region" description="Helical" evidence="9">
    <location>
        <begin position="104"/>
        <end position="124"/>
    </location>
</feature>
<organism evidence="13 15">
    <name type="scientific">Bursaphelenchus xylophilus</name>
    <name type="common">Pinewood nematode worm</name>
    <name type="synonym">Aphelenchoides xylophilus</name>
    <dbReference type="NCBI Taxonomy" id="6326"/>
    <lineage>
        <taxon>Eukaryota</taxon>
        <taxon>Metazoa</taxon>
        <taxon>Ecdysozoa</taxon>
        <taxon>Nematoda</taxon>
        <taxon>Chromadorea</taxon>
        <taxon>Rhabditida</taxon>
        <taxon>Tylenchina</taxon>
        <taxon>Tylenchomorpha</taxon>
        <taxon>Aphelenchoidea</taxon>
        <taxon>Aphelenchoididae</taxon>
        <taxon>Bursaphelenchus</taxon>
    </lineage>
</organism>
<protein>
    <submittedName>
        <fullName evidence="11">(pine wood nematode) hypothetical protein</fullName>
    </submittedName>
    <submittedName>
        <fullName evidence="15">G_PROTEIN_RECEP_F1_2 domain-containing protein</fullName>
    </submittedName>
</protein>
<dbReference type="PROSITE" id="PS50262">
    <property type="entry name" value="G_PROTEIN_RECEP_F1_2"/>
    <property type="match status" value="1"/>
</dbReference>
<keyword evidence="14" id="KW-1185">Reference proteome</keyword>
<evidence type="ECO:0000256" key="5">
    <source>
        <dbReference type="ARBA" id="ARBA00023136"/>
    </source>
</evidence>
<feature type="transmembrane region" description="Helical" evidence="9">
    <location>
        <begin position="26"/>
        <end position="51"/>
    </location>
</feature>
<feature type="domain" description="G-protein coupled receptors family 1 profile" evidence="10">
    <location>
        <begin position="42"/>
        <end position="330"/>
    </location>
</feature>
<keyword evidence="5 9" id="KW-0472">Membrane</keyword>
<dbReference type="InterPro" id="IPR017452">
    <property type="entry name" value="GPCR_Rhodpsn_7TM"/>
</dbReference>
<gene>
    <name evidence="11" type="ORF">BXYJ_LOCUS14290</name>
</gene>
<reference evidence="12" key="2">
    <citation type="submission" date="2020-08" db="EMBL/GenBank/DDBJ databases">
        <authorList>
            <person name="Kikuchi T."/>
        </authorList>
    </citation>
    <scope>NUCLEOTIDE SEQUENCE</scope>
    <source>
        <strain evidence="11">Ka4C1</strain>
    </source>
</reference>
<evidence type="ECO:0000256" key="7">
    <source>
        <dbReference type="ARBA" id="ARBA00023224"/>
    </source>
</evidence>
<evidence type="ECO:0000313" key="14">
    <source>
        <dbReference type="Proteomes" id="UP000659654"/>
    </source>
</evidence>
<dbReference type="Proteomes" id="UP000659654">
    <property type="component" value="Unassembled WGS sequence"/>
</dbReference>
<dbReference type="PROSITE" id="PS00237">
    <property type="entry name" value="G_PROTEIN_RECEP_F1_1"/>
    <property type="match status" value="1"/>
</dbReference>
<dbReference type="InterPro" id="IPR000276">
    <property type="entry name" value="GPCR_Rhodpsn"/>
</dbReference>
<dbReference type="SMR" id="A0A1I7SLT7"/>
<dbReference type="GO" id="GO:0005886">
    <property type="term" value="C:plasma membrane"/>
    <property type="evidence" value="ECO:0007669"/>
    <property type="project" value="TreeGrafter"/>
</dbReference>
<dbReference type="Proteomes" id="UP000095284">
    <property type="component" value="Unplaced"/>
</dbReference>
<dbReference type="GO" id="GO:0004930">
    <property type="term" value="F:G protein-coupled receptor activity"/>
    <property type="evidence" value="ECO:0007669"/>
    <property type="project" value="UniProtKB-KW"/>
</dbReference>
<name>A0A1I7SLT7_BURXY</name>
<evidence type="ECO:0000256" key="1">
    <source>
        <dbReference type="ARBA" id="ARBA00004141"/>
    </source>
</evidence>
<dbReference type="EMBL" id="CAJFCV020000006">
    <property type="protein sequence ID" value="CAG9129830.1"/>
    <property type="molecule type" value="Genomic_DNA"/>
</dbReference>
<dbReference type="PANTHER" id="PTHR24243">
    <property type="entry name" value="G-PROTEIN COUPLED RECEPTOR"/>
    <property type="match status" value="1"/>
</dbReference>
<evidence type="ECO:0000313" key="12">
    <source>
        <dbReference type="EMBL" id="CAG9129830.1"/>
    </source>
</evidence>
<feature type="transmembrane region" description="Helical" evidence="9">
    <location>
        <begin position="144"/>
        <end position="165"/>
    </location>
</feature>
<dbReference type="Gene3D" id="1.20.1070.10">
    <property type="entry name" value="Rhodopsin 7-helix transmembrane proteins"/>
    <property type="match status" value="1"/>
</dbReference>
<dbReference type="PRINTS" id="PR00237">
    <property type="entry name" value="GPCRRHODOPSN"/>
</dbReference>
<dbReference type="EMBL" id="CAJFDI010000006">
    <property type="protein sequence ID" value="CAD5234199.1"/>
    <property type="molecule type" value="Genomic_DNA"/>
</dbReference>
<accession>A0A1I7SLT7</accession>
<comment type="similarity">
    <text evidence="8">Belongs to the G-protein coupled receptor 1 family.</text>
</comment>
<evidence type="ECO:0000313" key="15">
    <source>
        <dbReference type="WBParaSite" id="BXY_1402000.1"/>
    </source>
</evidence>
<keyword evidence="6 8" id="KW-0675">Receptor</keyword>
<evidence type="ECO:0000256" key="3">
    <source>
        <dbReference type="ARBA" id="ARBA00022989"/>
    </source>
</evidence>
<comment type="subcellular location">
    <subcellularLocation>
        <location evidence="1">Membrane</location>
        <topology evidence="1">Multi-pass membrane protein</topology>
    </subcellularLocation>
</comment>
<evidence type="ECO:0000256" key="2">
    <source>
        <dbReference type="ARBA" id="ARBA00022692"/>
    </source>
</evidence>
<dbReference type="OrthoDB" id="5964776at2759"/>
<evidence type="ECO:0000256" key="4">
    <source>
        <dbReference type="ARBA" id="ARBA00023040"/>
    </source>
</evidence>
<feature type="transmembrane region" description="Helical" evidence="9">
    <location>
        <begin position="206"/>
        <end position="228"/>
    </location>
</feature>
<proteinExistence type="inferred from homology"/>
<evidence type="ECO:0000259" key="10">
    <source>
        <dbReference type="PROSITE" id="PS50262"/>
    </source>
</evidence>
<evidence type="ECO:0000313" key="11">
    <source>
        <dbReference type="EMBL" id="CAD5234199.1"/>
    </source>
</evidence>
<dbReference type="SMART" id="SM01381">
    <property type="entry name" value="7TM_GPCR_Srsx"/>
    <property type="match status" value="1"/>
</dbReference>
<sequence length="408" mass="46246">MDVNISSIPVPEQDDTMLMAHPYIRLFFLAAYITVFITCVCGNLVILVVIITDKSMRTTTNFFLANLAVADLLVGIFCVFQNAVHFVLFEHGAWPFGKGMCHSYIYILHMIPNASAGILVLLSIERFIAVIRPMLVHHLFTKGVLVLSAILVWLFSALMNLPYLIAVQYIELQNRVTGESYAICTRRFLKIQDIDVLKVVTTMNLLIWYVVPLMILLVIYITIGFVLMRTTEDDSVARSSQNKSVKSSNSGTSRKLPRLEAVDSRKKVIRLVVVIVLSFALLSLPRYLYLSWSVFRAKNAPRCLNCLAVLIQPLTFLSLFVNSGVNPILYAFLSQRFRSAIANMFLCSKAKRKTRLYLKQLRPPTQSTDPMATVEYSNVAYHVRNKEEYPMSQISSRSAQSRPLLIDQ</sequence>
<dbReference type="AlphaFoldDB" id="A0A1I7SLT7"/>
<reference evidence="15" key="1">
    <citation type="submission" date="2016-11" db="UniProtKB">
        <authorList>
            <consortium name="WormBaseParasite"/>
        </authorList>
    </citation>
    <scope>IDENTIFICATION</scope>
</reference>